<dbReference type="EC" id="1.3.8.11" evidence="7"/>
<dbReference type="PROSITE" id="PS00073">
    <property type="entry name" value="ACYL_COA_DH_2"/>
    <property type="match status" value="1"/>
</dbReference>
<reference evidence="16 17" key="1">
    <citation type="submission" date="2019-06" db="EMBL/GenBank/DDBJ databases">
        <title>Pac Bio to generate improved reference genome sequences for organisms with transposon mutant libraries (support for FEBA project).</title>
        <authorList>
            <person name="Blow M."/>
        </authorList>
    </citation>
    <scope>NUCLEOTIDE SEQUENCE [LARGE SCALE GENOMIC DNA]</scope>
    <source>
        <strain evidence="16 17">USDA 1844</strain>
    </source>
</reference>
<protein>
    <recommendedName>
        <fullName evidence="10">3-sulfinopropanoyl-CoA desulfinase</fullName>
        <ecNumber evidence="7">1.3.8.11</ecNumber>
        <ecNumber evidence="8">3.13.1.4</ecNumber>
    </recommendedName>
    <alternativeName>
        <fullName evidence="11">3-sulfinopropionyl coenzyme A desulfinase</fullName>
    </alternativeName>
    <alternativeName>
        <fullName evidence="9">Cyclohexane-1-carbonyl-CoA dehydrogenase</fullName>
    </alternativeName>
</protein>
<keyword evidence="3 12" id="KW-0285">Flavoprotein</keyword>
<dbReference type="EC" id="3.13.1.4" evidence="8"/>
<dbReference type="InterPro" id="IPR009075">
    <property type="entry name" value="AcylCo_DH/oxidase_C"/>
</dbReference>
<sequence>MILSDLQQQIRDLARDFARERLAPGAAARDRDHAFPREELKEMGELGLLGMLVPEGFGGSDTGTVAYAAALEEIAAGDGPCSTIMSVHSSVACVPILKFGNEEQKQQFLPRLASGEWIGGFALTEAQAGSDASNLRSRARRNGDHYVLDGAKQFITSGKNGQMIIVFAVTDPEAGKKGITAFIVPTDTPGYEVIRVEEKLGLHSTDTCQIAFNGMLIPAELRLGAEGEGYRIALANLEGGRIGIAAQAVGMARAAYEAARDYARERVAFGKPIIEHQAVAFRLADMATQIEAARQLVLHAAALREGGLPCLSEASMAKLFASEMAERVCSDAIQIHGGYGYMADYPVERIYRDVRICQIYEGTSDVQRMVIARNL</sequence>
<evidence type="ECO:0000256" key="4">
    <source>
        <dbReference type="ARBA" id="ARBA00022827"/>
    </source>
</evidence>
<dbReference type="Gene3D" id="2.40.110.10">
    <property type="entry name" value="Butyryl-CoA Dehydrogenase, subunit A, domain 2"/>
    <property type="match status" value="1"/>
</dbReference>
<dbReference type="RefSeq" id="WP_022717610.1">
    <property type="nucleotide sequence ID" value="NZ_ATTQ01000017.1"/>
</dbReference>
<dbReference type="Gene3D" id="1.10.540.10">
    <property type="entry name" value="Acyl-CoA dehydrogenase/oxidase, N-terminal domain"/>
    <property type="match status" value="1"/>
</dbReference>
<dbReference type="AlphaFoldDB" id="A0A559TET3"/>
<evidence type="ECO:0000259" key="14">
    <source>
        <dbReference type="Pfam" id="PF02770"/>
    </source>
</evidence>
<dbReference type="PANTHER" id="PTHR43884">
    <property type="entry name" value="ACYL-COA DEHYDROGENASE"/>
    <property type="match status" value="1"/>
</dbReference>
<dbReference type="InterPro" id="IPR006089">
    <property type="entry name" value="Acyl-CoA_DH_CS"/>
</dbReference>
<name>A0A559TET3_9HYPH</name>
<dbReference type="InterPro" id="IPR037069">
    <property type="entry name" value="AcylCoA_DH/ox_N_sf"/>
</dbReference>
<evidence type="ECO:0000256" key="9">
    <source>
        <dbReference type="ARBA" id="ARBA00067292"/>
    </source>
</evidence>
<evidence type="ECO:0000259" key="15">
    <source>
        <dbReference type="Pfam" id="PF02771"/>
    </source>
</evidence>
<dbReference type="Gene3D" id="1.20.140.10">
    <property type="entry name" value="Butyryl-CoA Dehydrogenase, subunit A, domain 3"/>
    <property type="match status" value="1"/>
</dbReference>
<dbReference type="InterPro" id="IPR009100">
    <property type="entry name" value="AcylCoA_DH/oxidase_NM_dom_sf"/>
</dbReference>
<dbReference type="FunFam" id="2.40.110.10:FF:000009">
    <property type="entry name" value="Acyl-CoA dehydrogenase"/>
    <property type="match status" value="1"/>
</dbReference>
<dbReference type="EMBL" id="VISO01000002">
    <property type="protein sequence ID" value="TVZ73116.1"/>
    <property type="molecule type" value="Genomic_DNA"/>
</dbReference>
<dbReference type="InterPro" id="IPR046373">
    <property type="entry name" value="Acyl-CoA_Oxase/DH_mid-dom_sf"/>
</dbReference>
<dbReference type="PIRSF" id="PIRSF016578">
    <property type="entry name" value="HsaA"/>
    <property type="match status" value="1"/>
</dbReference>
<evidence type="ECO:0000256" key="5">
    <source>
        <dbReference type="ARBA" id="ARBA00023002"/>
    </source>
</evidence>
<evidence type="ECO:0000256" key="2">
    <source>
        <dbReference type="ARBA" id="ARBA00009347"/>
    </source>
</evidence>
<gene>
    <name evidence="16" type="ORF">BCL32_1323</name>
</gene>
<dbReference type="Proteomes" id="UP000319824">
    <property type="component" value="Unassembled WGS sequence"/>
</dbReference>
<dbReference type="Pfam" id="PF02770">
    <property type="entry name" value="Acyl-CoA_dh_M"/>
    <property type="match status" value="1"/>
</dbReference>
<dbReference type="InterPro" id="IPR006091">
    <property type="entry name" value="Acyl-CoA_Oxase/DH_mid-dom"/>
</dbReference>
<keyword evidence="5 12" id="KW-0560">Oxidoreductase</keyword>
<dbReference type="InterPro" id="IPR013786">
    <property type="entry name" value="AcylCoA_DH/ox_N"/>
</dbReference>
<feature type="domain" description="Acyl-CoA oxidase/dehydrogenase middle" evidence="14">
    <location>
        <begin position="120"/>
        <end position="214"/>
    </location>
</feature>
<evidence type="ECO:0000256" key="6">
    <source>
        <dbReference type="ARBA" id="ARBA00052938"/>
    </source>
</evidence>
<proteinExistence type="inferred from homology"/>
<evidence type="ECO:0000313" key="16">
    <source>
        <dbReference type="EMBL" id="TVZ73116.1"/>
    </source>
</evidence>
<dbReference type="GO" id="GO:0050660">
    <property type="term" value="F:flavin adenine dinucleotide binding"/>
    <property type="evidence" value="ECO:0007669"/>
    <property type="project" value="InterPro"/>
</dbReference>
<comment type="caution">
    <text evidence="16">The sequence shown here is derived from an EMBL/GenBank/DDBJ whole genome shotgun (WGS) entry which is preliminary data.</text>
</comment>
<comment type="similarity">
    <text evidence="2 12">Belongs to the acyl-CoA dehydrogenase family.</text>
</comment>
<evidence type="ECO:0000256" key="8">
    <source>
        <dbReference type="ARBA" id="ARBA00066461"/>
    </source>
</evidence>
<dbReference type="FunFam" id="1.10.540.10:FF:000002">
    <property type="entry name" value="Acyl-CoA dehydrogenase FadE19"/>
    <property type="match status" value="1"/>
</dbReference>
<comment type="catalytic activity">
    <reaction evidence="6">
        <text>3-sulfinopropanoyl-CoA + H2O = propanoyl-CoA + sulfite + H(+)</text>
        <dbReference type="Rhea" id="RHEA:41624"/>
        <dbReference type="ChEBI" id="CHEBI:15377"/>
        <dbReference type="ChEBI" id="CHEBI:15378"/>
        <dbReference type="ChEBI" id="CHEBI:17359"/>
        <dbReference type="ChEBI" id="CHEBI:57392"/>
        <dbReference type="ChEBI" id="CHEBI:78349"/>
        <dbReference type="EC" id="3.13.1.4"/>
    </reaction>
    <physiologicalReaction direction="left-to-right" evidence="6">
        <dbReference type="Rhea" id="RHEA:41625"/>
    </physiologicalReaction>
</comment>
<dbReference type="Pfam" id="PF00441">
    <property type="entry name" value="Acyl-CoA_dh_1"/>
    <property type="match status" value="1"/>
</dbReference>
<evidence type="ECO:0000256" key="7">
    <source>
        <dbReference type="ARBA" id="ARBA00066361"/>
    </source>
</evidence>
<feature type="domain" description="Acyl-CoA dehydrogenase/oxidase N-terminal" evidence="15">
    <location>
        <begin position="5"/>
        <end position="116"/>
    </location>
</feature>
<dbReference type="SUPFAM" id="SSF47203">
    <property type="entry name" value="Acyl-CoA dehydrogenase C-terminal domain-like"/>
    <property type="match status" value="1"/>
</dbReference>
<organism evidence="16 17">
    <name type="scientific">Rhizobium mongolense USDA 1844</name>
    <dbReference type="NCBI Taxonomy" id="1079460"/>
    <lineage>
        <taxon>Bacteria</taxon>
        <taxon>Pseudomonadati</taxon>
        <taxon>Pseudomonadota</taxon>
        <taxon>Alphaproteobacteria</taxon>
        <taxon>Hyphomicrobiales</taxon>
        <taxon>Rhizobiaceae</taxon>
        <taxon>Rhizobium/Agrobacterium group</taxon>
        <taxon>Rhizobium</taxon>
    </lineage>
</organism>
<evidence type="ECO:0000256" key="11">
    <source>
        <dbReference type="ARBA" id="ARBA00075603"/>
    </source>
</evidence>
<evidence type="ECO:0000259" key="13">
    <source>
        <dbReference type="Pfam" id="PF00441"/>
    </source>
</evidence>
<accession>A0A559TET3</accession>
<dbReference type="SUPFAM" id="SSF56645">
    <property type="entry name" value="Acyl-CoA dehydrogenase NM domain-like"/>
    <property type="match status" value="1"/>
</dbReference>
<evidence type="ECO:0000313" key="17">
    <source>
        <dbReference type="Proteomes" id="UP000319824"/>
    </source>
</evidence>
<comment type="cofactor">
    <cofactor evidence="1 12">
        <name>FAD</name>
        <dbReference type="ChEBI" id="CHEBI:57692"/>
    </cofactor>
</comment>
<evidence type="ECO:0000256" key="3">
    <source>
        <dbReference type="ARBA" id="ARBA00022630"/>
    </source>
</evidence>
<keyword evidence="4 12" id="KW-0274">FAD</keyword>
<dbReference type="PANTHER" id="PTHR43884:SF12">
    <property type="entry name" value="ISOVALERYL-COA DEHYDROGENASE, MITOCHONDRIAL-RELATED"/>
    <property type="match status" value="1"/>
</dbReference>
<dbReference type="Pfam" id="PF02771">
    <property type="entry name" value="Acyl-CoA_dh_N"/>
    <property type="match status" value="1"/>
</dbReference>
<dbReference type="GO" id="GO:0003995">
    <property type="term" value="F:acyl-CoA dehydrogenase activity"/>
    <property type="evidence" value="ECO:0007669"/>
    <property type="project" value="InterPro"/>
</dbReference>
<dbReference type="FunFam" id="1.20.140.10:FF:000004">
    <property type="entry name" value="Acyl-CoA dehydrogenase FadE25"/>
    <property type="match status" value="1"/>
</dbReference>
<evidence type="ECO:0000256" key="1">
    <source>
        <dbReference type="ARBA" id="ARBA00001974"/>
    </source>
</evidence>
<evidence type="ECO:0000256" key="12">
    <source>
        <dbReference type="RuleBase" id="RU362125"/>
    </source>
</evidence>
<feature type="domain" description="Acyl-CoA dehydrogenase/oxidase C-terminal" evidence="13">
    <location>
        <begin position="227"/>
        <end position="375"/>
    </location>
</feature>
<dbReference type="InterPro" id="IPR036250">
    <property type="entry name" value="AcylCo_DH-like_C"/>
</dbReference>
<evidence type="ECO:0000256" key="10">
    <source>
        <dbReference type="ARBA" id="ARBA00068311"/>
    </source>
</evidence>